<gene>
    <name evidence="2" type="ORF">TWF730_000183</name>
</gene>
<organism evidence="2 3">
    <name type="scientific">Orbilia blumenaviensis</name>
    <dbReference type="NCBI Taxonomy" id="1796055"/>
    <lineage>
        <taxon>Eukaryota</taxon>
        <taxon>Fungi</taxon>
        <taxon>Dikarya</taxon>
        <taxon>Ascomycota</taxon>
        <taxon>Pezizomycotina</taxon>
        <taxon>Orbiliomycetes</taxon>
        <taxon>Orbiliales</taxon>
        <taxon>Orbiliaceae</taxon>
        <taxon>Orbilia</taxon>
    </lineage>
</organism>
<accession>A0AAV9VL43</accession>
<reference evidence="2 3" key="1">
    <citation type="submission" date="2019-10" db="EMBL/GenBank/DDBJ databases">
        <authorList>
            <person name="Palmer J.M."/>
        </authorList>
    </citation>
    <scope>NUCLEOTIDE SEQUENCE [LARGE SCALE GENOMIC DNA]</scope>
    <source>
        <strain evidence="2 3">TWF730</strain>
    </source>
</reference>
<feature type="transmembrane region" description="Helical" evidence="1">
    <location>
        <begin position="313"/>
        <end position="333"/>
    </location>
</feature>
<dbReference type="AlphaFoldDB" id="A0AAV9VL43"/>
<name>A0AAV9VL43_9PEZI</name>
<evidence type="ECO:0000313" key="3">
    <source>
        <dbReference type="Proteomes" id="UP001373714"/>
    </source>
</evidence>
<dbReference type="EMBL" id="JAVHNS010000001">
    <property type="protein sequence ID" value="KAK6362727.1"/>
    <property type="molecule type" value="Genomic_DNA"/>
</dbReference>
<evidence type="ECO:0000256" key="1">
    <source>
        <dbReference type="SAM" id="Phobius"/>
    </source>
</evidence>
<proteinExistence type="predicted"/>
<keyword evidence="1" id="KW-0812">Transmembrane</keyword>
<keyword evidence="1" id="KW-0472">Membrane</keyword>
<keyword evidence="3" id="KW-1185">Reference proteome</keyword>
<dbReference type="Proteomes" id="UP001373714">
    <property type="component" value="Unassembled WGS sequence"/>
</dbReference>
<sequence length="404" mass="44617">MTGRIPVGWAVDEMLGSDVMKVPIGLLGMPYDITFRIKAVTIRTKVGGYVGDWVGPDGTIVRNDDGRCSTLKYTTALVDTNRSKTPFEPVNVNQQGYKDCRKVVNISAKRNIQDEKAPISLGTLRLKTRSLWDLNDTKRPVTLTLEYTIRRQKDPTKTGAGTLLRDGKLIISVSEFRDFRAPAEVYFAESNMNGSNLKQHTIKISDATPDPRLYISLVPNLKAKKKMGLILSYMKKEDAPDMESAMSTVLTGLEIAAKIGIQIALPGIGTAIVVGIEILENVDTLMDLVYAFQDLFKVLPTCNTKKIINALEVLFEAIIAFGFAVLTIILSAADIARIREAPYLINKLDVLFVKSLPRHKWPKAVGTDFARRIATEAASGFLNTIKHDGIVLVRCVQSTTTTRT</sequence>
<comment type="caution">
    <text evidence="2">The sequence shown here is derived from an EMBL/GenBank/DDBJ whole genome shotgun (WGS) entry which is preliminary data.</text>
</comment>
<keyword evidence="1" id="KW-1133">Transmembrane helix</keyword>
<evidence type="ECO:0000313" key="2">
    <source>
        <dbReference type="EMBL" id="KAK6362727.1"/>
    </source>
</evidence>
<protein>
    <submittedName>
        <fullName evidence="2">Uncharacterized protein</fullName>
    </submittedName>
</protein>